<feature type="binding site" description="axial binding residue" evidence="5">
    <location>
        <position position="439"/>
    </location>
    <ligand>
        <name>heme</name>
        <dbReference type="ChEBI" id="CHEBI:30413"/>
    </ligand>
    <ligandPart>
        <name>Fe</name>
        <dbReference type="ChEBI" id="CHEBI:18248"/>
    </ligandPart>
</feature>
<dbReference type="Pfam" id="PF00067">
    <property type="entry name" value="p450"/>
    <property type="match status" value="1"/>
</dbReference>
<dbReference type="InterPro" id="IPR050364">
    <property type="entry name" value="Cytochrome_P450_fung"/>
</dbReference>
<dbReference type="GO" id="GO:0020037">
    <property type="term" value="F:heme binding"/>
    <property type="evidence" value="ECO:0007669"/>
    <property type="project" value="InterPro"/>
</dbReference>
<evidence type="ECO:0000256" key="6">
    <source>
        <dbReference type="RuleBase" id="RU000461"/>
    </source>
</evidence>
<keyword evidence="5 6" id="KW-0349">Heme</keyword>
<accession>A0A1W2TAG6</accession>
<evidence type="ECO:0000256" key="2">
    <source>
        <dbReference type="ARBA" id="ARBA00022723"/>
    </source>
</evidence>
<reference evidence="7" key="1">
    <citation type="submission" date="2016-03" db="EMBL/GenBank/DDBJ databases">
        <title>Draft genome sequence of Rosellinia necatrix.</title>
        <authorList>
            <person name="Kanematsu S."/>
        </authorList>
    </citation>
    <scope>NUCLEOTIDE SEQUENCE [LARGE SCALE GENOMIC DNA]</scope>
    <source>
        <strain evidence="7">W97</strain>
    </source>
</reference>
<dbReference type="STRING" id="77044.A0A1W2TAG6"/>
<dbReference type="InterPro" id="IPR001128">
    <property type="entry name" value="Cyt_P450"/>
</dbReference>
<dbReference type="InterPro" id="IPR002401">
    <property type="entry name" value="Cyt_P450_E_grp-I"/>
</dbReference>
<name>A0A1W2TAG6_ROSNE</name>
<comment type="similarity">
    <text evidence="1 6">Belongs to the cytochrome P450 family.</text>
</comment>
<dbReference type="OrthoDB" id="1470350at2759"/>
<evidence type="ECO:0000256" key="1">
    <source>
        <dbReference type="ARBA" id="ARBA00010617"/>
    </source>
</evidence>
<keyword evidence="6" id="KW-0503">Monooxygenase</keyword>
<proteinExistence type="inferred from homology"/>
<dbReference type="CDD" id="cd11065">
    <property type="entry name" value="CYP64-like"/>
    <property type="match status" value="1"/>
</dbReference>
<keyword evidence="3 6" id="KW-0560">Oxidoreductase</keyword>
<dbReference type="Proteomes" id="UP000054516">
    <property type="component" value="Unassembled WGS sequence"/>
</dbReference>
<dbReference type="GO" id="GO:0004497">
    <property type="term" value="F:monooxygenase activity"/>
    <property type="evidence" value="ECO:0007669"/>
    <property type="project" value="UniProtKB-KW"/>
</dbReference>
<organism evidence="7">
    <name type="scientific">Rosellinia necatrix</name>
    <name type="common">White root-rot fungus</name>
    <dbReference type="NCBI Taxonomy" id="77044"/>
    <lineage>
        <taxon>Eukaryota</taxon>
        <taxon>Fungi</taxon>
        <taxon>Dikarya</taxon>
        <taxon>Ascomycota</taxon>
        <taxon>Pezizomycotina</taxon>
        <taxon>Sordariomycetes</taxon>
        <taxon>Xylariomycetidae</taxon>
        <taxon>Xylariales</taxon>
        <taxon>Xylariaceae</taxon>
        <taxon>Rosellinia</taxon>
    </lineage>
</organism>
<evidence type="ECO:0000256" key="3">
    <source>
        <dbReference type="ARBA" id="ARBA00023002"/>
    </source>
</evidence>
<keyword evidence="4 5" id="KW-0408">Iron</keyword>
<evidence type="ECO:0000313" key="7">
    <source>
        <dbReference type="EMBL" id="GAP82354.1"/>
    </source>
</evidence>
<sequence>MLLFYLPVSIILIIIASTWHYSIVSCSKFKGVSKPEGSLAQRPQRQLKQWAKEYGELFQVRLNAERCVYVNSVEAARFIFDKQAAKTSSKAPLPVTFNLVSGGLRFFLMPKGRPWRTLRTIIQTQLTPIRSDSYMPYQEVEAKQLAFDLLMHNQENEEFFDHVKRYTMRGMMRVTYGIGIKPEDHDQMDDIYQILQDFSEATFTKPYLADSLQFLNLLPSCLQWWKNAALCQLHRQQKIWLKLWADLERRVEQQQSKECLGKRWIEVDQISREGRSISREQWAFFAGTMIEAGSLSQSSALNDCLRHLAANPQIQSRSHEELVRVAGVSRSPVLQDRPHCSYVRACIKEILRLVPSTSNGIAHYTTEEVIYKGYHIPKNTVVSLNLWALCHDETRYEQPTEFRPERYLKESAKERFESNNRIQPYGPDRFVWGAGRRICPGIYLADNSLFVALAKILWAFELLPPLDQAGSECALDTSEDSYENGRITIPKPFRLRFVSRGTPFNRVIIEEHRASRYNEAS</sequence>
<protein>
    <submittedName>
        <fullName evidence="7">Putative cytochrome p450</fullName>
    </submittedName>
</protein>
<gene>
    <name evidence="7" type="ORF">SAMD00023353_8400030</name>
</gene>
<evidence type="ECO:0000256" key="5">
    <source>
        <dbReference type="PIRSR" id="PIRSR602401-1"/>
    </source>
</evidence>
<dbReference type="PROSITE" id="PS00086">
    <property type="entry name" value="CYTOCHROME_P450"/>
    <property type="match status" value="1"/>
</dbReference>
<dbReference type="GO" id="GO:0005506">
    <property type="term" value="F:iron ion binding"/>
    <property type="evidence" value="ECO:0007669"/>
    <property type="project" value="InterPro"/>
</dbReference>
<dbReference type="OMA" id="AKWEIFL"/>
<dbReference type="SUPFAM" id="SSF48264">
    <property type="entry name" value="Cytochrome P450"/>
    <property type="match status" value="1"/>
</dbReference>
<comment type="cofactor">
    <cofactor evidence="5">
        <name>heme</name>
        <dbReference type="ChEBI" id="CHEBI:30413"/>
    </cofactor>
</comment>
<dbReference type="PRINTS" id="PR00463">
    <property type="entry name" value="EP450I"/>
</dbReference>
<keyword evidence="2 5" id="KW-0479">Metal-binding</keyword>
<dbReference type="Gene3D" id="1.10.630.10">
    <property type="entry name" value="Cytochrome P450"/>
    <property type="match status" value="1"/>
</dbReference>
<dbReference type="PANTHER" id="PTHR46300">
    <property type="entry name" value="P450, PUTATIVE (EUROFUNG)-RELATED-RELATED"/>
    <property type="match status" value="1"/>
</dbReference>
<dbReference type="GO" id="GO:0016705">
    <property type="term" value="F:oxidoreductase activity, acting on paired donors, with incorporation or reduction of molecular oxygen"/>
    <property type="evidence" value="ECO:0007669"/>
    <property type="project" value="InterPro"/>
</dbReference>
<dbReference type="EMBL" id="DF977529">
    <property type="protein sequence ID" value="GAP82354.1"/>
    <property type="molecule type" value="Genomic_DNA"/>
</dbReference>
<dbReference type="PANTHER" id="PTHR46300:SF11">
    <property type="entry name" value="OXIDOREDUCTASE, PUTATIVE-RELATED"/>
    <property type="match status" value="1"/>
</dbReference>
<evidence type="ECO:0000256" key="4">
    <source>
        <dbReference type="ARBA" id="ARBA00023004"/>
    </source>
</evidence>
<dbReference type="InterPro" id="IPR036396">
    <property type="entry name" value="Cyt_P450_sf"/>
</dbReference>
<evidence type="ECO:0000313" key="8">
    <source>
        <dbReference type="Proteomes" id="UP000054516"/>
    </source>
</evidence>
<dbReference type="InterPro" id="IPR017972">
    <property type="entry name" value="Cyt_P450_CS"/>
</dbReference>
<keyword evidence="8" id="KW-1185">Reference proteome</keyword>
<dbReference type="AlphaFoldDB" id="A0A1W2TAG6"/>